<evidence type="ECO:0000256" key="5">
    <source>
        <dbReference type="ARBA" id="ARBA00022806"/>
    </source>
</evidence>
<dbReference type="Proteomes" id="UP000237350">
    <property type="component" value="Unassembled WGS sequence"/>
</dbReference>
<dbReference type="InterPro" id="IPR041500">
    <property type="entry name" value="RecC_C"/>
</dbReference>
<evidence type="ECO:0000313" key="13">
    <source>
        <dbReference type="EMBL" id="POQ98211.1"/>
    </source>
</evidence>
<accession>A0A2S4JFA7</accession>
<feature type="domain" description="RecC C-terminal" evidence="12">
    <location>
        <begin position="826"/>
        <end position="1080"/>
    </location>
</feature>
<keyword evidence="5 10" id="KW-0347">Helicase</keyword>
<dbReference type="Pfam" id="PF17946">
    <property type="entry name" value="RecC_C"/>
    <property type="match status" value="1"/>
</dbReference>
<dbReference type="EMBL" id="LPWH01000127">
    <property type="protein sequence ID" value="POQ98211.1"/>
    <property type="molecule type" value="Genomic_DNA"/>
</dbReference>
<evidence type="ECO:0000256" key="11">
    <source>
        <dbReference type="SAM" id="MobiDB-lite"/>
    </source>
</evidence>
<evidence type="ECO:0000256" key="7">
    <source>
        <dbReference type="ARBA" id="ARBA00022840"/>
    </source>
</evidence>
<keyword evidence="2 10" id="KW-0547">Nucleotide-binding</keyword>
<dbReference type="Gene3D" id="3.40.50.300">
    <property type="entry name" value="P-loop containing nucleotide triphosphate hydrolases"/>
    <property type="match status" value="2"/>
</dbReference>
<dbReference type="InterPro" id="IPR027417">
    <property type="entry name" value="P-loop_NTPase"/>
</dbReference>
<dbReference type="OrthoDB" id="9762834at2"/>
<comment type="function">
    <text evidence="10">A helicase/nuclease that prepares dsDNA breaks (DSB) for recombinational DNA repair. Binds to DSBs and unwinds DNA via a highly rapid and processive ATP-dependent bidirectional helicase activity. Unwinds dsDNA until it encounters a Chi (crossover hotspot instigator) sequence from the 3' direction. Cuts ssDNA a few nucleotides 3' to the Chi site. The properties and activities of the enzyme are changed at Chi. The Chi-altered holoenzyme produces a long 3'-ssDNA overhang and facilitates RecA-binding to the ssDNA for homologous DNA recombination and repair. Holoenzyme degrades any linearized DNA that is unable to undergo homologous recombination. In the holoenzyme this subunit recognizes the wild-type Chi sequence, and when added to isolated RecB increases its ATP-dependent helicase processivity.</text>
</comment>
<dbReference type="SUPFAM" id="SSF52540">
    <property type="entry name" value="P-loop containing nucleoside triphosphate hydrolases"/>
    <property type="match status" value="2"/>
</dbReference>
<dbReference type="RefSeq" id="WP_103681329.1">
    <property type="nucleotide sequence ID" value="NZ_LPWH01000127.1"/>
</dbReference>
<evidence type="ECO:0000256" key="10">
    <source>
        <dbReference type="HAMAP-Rule" id="MF_01486"/>
    </source>
</evidence>
<keyword evidence="1 10" id="KW-0540">Nuclease</keyword>
<keyword evidence="8 10" id="KW-0238">DNA-binding</keyword>
<sequence length="1173" mass="133243">MSKQSPATSPSPFPGESSGTISPGLQVIHGNLLEDLRDLMVQWISENPLPPLEAETILVQSNGISQWLKFALAGSGVAMGLEITLPARLQWRLYRSTPGNEAVPLVSPYDKELLVWRILRILPELLPDPAFVELQRFLADSSDLVRRYELALRIADLLDQYQVYRADWLSSWQKGRLEGPPVFPEEHHWQARLWQRLCQDMPRELQGTDRATIHQRCTTYLGECTERPRGLPPRIIAFGMSTLTAPVIEILQAASRFSQVLLFVHNPSRYHWTEIGRSPGVATRQRRRARPGGELLRADNLHFHGHPLLISWGMQGRDYIALLDSLDEAGQSEVFRSPGESCLLHQLQEDIFELRSLEETRERWQAPPAGEDRSLTFHSAHSALREVEILHDNLLQAFQEDPDLEPRDVMVMVPDISRYAPLVSAVFGQHPREDLRRIPYTISDQTLRDTDPVVSALDTLLDTASSRATLEEILGLLETPSLREAFGLAEEDLPILARWSCEAGIRWGIDGAHREEFDIPHRVEQNTWRFGLRRMLLGYATGDRSLWKEIAGFEGAGGLQAEALGKLARLVERLDRLRRDIATLRPPGEWEALLRESLDIFFLPCQTGEEETLEALRRALHLWEEACRQGDFQEEIPLAVVRQGWMERLDPPGLTQRFFAGAVNFATLMPMRAIPFKMICLLGMNDRDYPRQQQTLGFDLMQIRSNSRTGDRSRREDDRYLFLEALLSARKALYISWEGRSIQDNSLRSPSILVSRLADHLDRGWRSPSGRSISETLTREYPLQPFSETYRNPASDHFTYAREWWIPPRETSPDGSLQLASGETRPPSLKQLEQLLRLPCQVYFSEALEVYSSGEEAAEPPLEEPFAAEKLEYWFLQQELLEEILLAPEKPLEEQIHRLVCAGKTPVPPFHRSLEERCLAESGDMISRYYQELPPGRTSEGSLDKSAEHGGPLPGSLRAQIRSPGGELLLEEEIFPVFRPAEGPGKRLILTPTRLTNPKGKESDRLRREKLLSYWPAHLAANASGQAMTTTVVGLHTTITLPPLPPGEARSYLDDLFRLWHEASTHPLPATPSLAFAWFLEGTCDSQGLPLWDETLCRTMPQRRAESLAGELDRHPRLGRIWPSWQDIWNNPGFPDAARRLYFPLYRHTSSRPPAESGARGAGKSAPTRKKPR</sequence>
<evidence type="ECO:0000256" key="6">
    <source>
        <dbReference type="ARBA" id="ARBA00022839"/>
    </source>
</evidence>
<name>A0A2S4JFA7_9SPIO</name>
<dbReference type="PIRSF" id="PIRSF000980">
    <property type="entry name" value="RecC"/>
    <property type="match status" value="1"/>
</dbReference>
<proteinExistence type="inferred from homology"/>
<dbReference type="Pfam" id="PF04257">
    <property type="entry name" value="Exonuc_V_gamma"/>
    <property type="match status" value="1"/>
</dbReference>
<feature type="region of interest" description="Disordered" evidence="11">
    <location>
        <begin position="1150"/>
        <end position="1173"/>
    </location>
</feature>
<evidence type="ECO:0000256" key="3">
    <source>
        <dbReference type="ARBA" id="ARBA00022763"/>
    </source>
</evidence>
<keyword evidence="3 10" id="KW-0227">DNA damage</keyword>
<dbReference type="InterPro" id="IPR006697">
    <property type="entry name" value="RecC"/>
</dbReference>
<evidence type="ECO:0000259" key="12">
    <source>
        <dbReference type="Pfam" id="PF17946"/>
    </source>
</evidence>
<organism evidence="13 14">
    <name type="scientific">Alkalispirochaeta sphaeroplastigenens</name>
    <dbReference type="NCBI Taxonomy" id="1187066"/>
    <lineage>
        <taxon>Bacteria</taxon>
        <taxon>Pseudomonadati</taxon>
        <taxon>Spirochaetota</taxon>
        <taxon>Spirochaetia</taxon>
        <taxon>Spirochaetales</taxon>
        <taxon>Spirochaetaceae</taxon>
        <taxon>Alkalispirochaeta</taxon>
    </lineage>
</organism>
<evidence type="ECO:0000256" key="4">
    <source>
        <dbReference type="ARBA" id="ARBA00022801"/>
    </source>
</evidence>
<evidence type="ECO:0000313" key="14">
    <source>
        <dbReference type="Proteomes" id="UP000237350"/>
    </source>
</evidence>
<comment type="subunit">
    <text evidence="10">Heterotrimer of RecB, RecC and RecD. All subunits contribute to DNA-binding.</text>
</comment>
<evidence type="ECO:0000256" key="9">
    <source>
        <dbReference type="ARBA" id="ARBA00023204"/>
    </source>
</evidence>
<dbReference type="GO" id="GO:0000724">
    <property type="term" value="P:double-strand break repair via homologous recombination"/>
    <property type="evidence" value="ECO:0007669"/>
    <property type="project" value="UniProtKB-UniRule"/>
</dbReference>
<dbReference type="GO" id="GO:0003677">
    <property type="term" value="F:DNA binding"/>
    <property type="evidence" value="ECO:0007669"/>
    <property type="project" value="UniProtKB-UniRule"/>
</dbReference>
<dbReference type="InterPro" id="IPR013986">
    <property type="entry name" value="DExx_box_DNA_helicase_dom_sf"/>
</dbReference>
<dbReference type="GO" id="GO:0003678">
    <property type="term" value="F:DNA helicase activity"/>
    <property type="evidence" value="ECO:0007669"/>
    <property type="project" value="UniProtKB-UniRule"/>
</dbReference>
<dbReference type="PANTHER" id="PTHR30591">
    <property type="entry name" value="RECBCD ENZYME SUBUNIT RECC"/>
    <property type="match status" value="1"/>
</dbReference>
<gene>
    <name evidence="10" type="primary">recC</name>
    <name evidence="13" type="ORF">AU468_14345</name>
</gene>
<dbReference type="InterPro" id="IPR011335">
    <property type="entry name" value="Restrct_endonuc-II-like"/>
</dbReference>
<dbReference type="NCBIfam" id="TIGR01450">
    <property type="entry name" value="recC"/>
    <property type="match status" value="1"/>
</dbReference>
<comment type="caution">
    <text evidence="13">The sequence shown here is derived from an EMBL/GenBank/DDBJ whole genome shotgun (WGS) entry which is preliminary data.</text>
</comment>
<dbReference type="HAMAP" id="MF_01486">
    <property type="entry name" value="RecC"/>
    <property type="match status" value="1"/>
</dbReference>
<dbReference type="Gene3D" id="3.40.50.10930">
    <property type="match status" value="1"/>
</dbReference>
<evidence type="ECO:0000256" key="2">
    <source>
        <dbReference type="ARBA" id="ARBA00022741"/>
    </source>
</evidence>
<dbReference type="Gene3D" id="1.10.10.160">
    <property type="match status" value="1"/>
</dbReference>
<evidence type="ECO:0000256" key="1">
    <source>
        <dbReference type="ARBA" id="ARBA00022722"/>
    </source>
</evidence>
<dbReference type="PANTHER" id="PTHR30591:SF1">
    <property type="entry name" value="RECBCD ENZYME SUBUNIT RECC"/>
    <property type="match status" value="1"/>
</dbReference>
<dbReference type="AlphaFoldDB" id="A0A2S4JFA7"/>
<feature type="region of interest" description="Disordered" evidence="11">
    <location>
        <begin position="931"/>
        <end position="956"/>
    </location>
</feature>
<dbReference type="GO" id="GO:0005524">
    <property type="term" value="F:ATP binding"/>
    <property type="evidence" value="ECO:0007669"/>
    <property type="project" value="UniProtKB-UniRule"/>
</dbReference>
<keyword evidence="9 10" id="KW-0234">DNA repair</keyword>
<keyword evidence="6 10" id="KW-0269">Exonuclease</keyword>
<evidence type="ECO:0000256" key="8">
    <source>
        <dbReference type="ARBA" id="ARBA00023125"/>
    </source>
</evidence>
<dbReference type="SUPFAM" id="SSF52980">
    <property type="entry name" value="Restriction endonuclease-like"/>
    <property type="match status" value="1"/>
</dbReference>
<keyword evidence="14" id="KW-1185">Reference proteome</keyword>
<dbReference type="GO" id="GO:0009338">
    <property type="term" value="C:exodeoxyribonuclease V complex"/>
    <property type="evidence" value="ECO:0007669"/>
    <property type="project" value="InterPro"/>
</dbReference>
<keyword evidence="7 10" id="KW-0067">ATP-binding</keyword>
<feature type="compositionally biased region" description="Polar residues" evidence="11">
    <location>
        <begin position="1"/>
        <end position="10"/>
    </location>
</feature>
<comment type="similarity">
    <text evidence="10">Belongs to the RecC family.</text>
</comment>
<feature type="region of interest" description="Disordered" evidence="11">
    <location>
        <begin position="1"/>
        <end position="21"/>
    </location>
</feature>
<comment type="miscellaneous">
    <text evidence="10">In the RecBCD complex, RecB has a slow 3'-5' helicase, an exonuclease activity and loads RecA onto ssDNA, RecD has a fast 5'-3' helicase activity, while RecC stimulates the ATPase and processivity of the RecB helicase and contributes to recognition of the Chi site.</text>
</comment>
<dbReference type="GO" id="GO:0008854">
    <property type="term" value="F:exodeoxyribonuclease V activity"/>
    <property type="evidence" value="ECO:0007669"/>
    <property type="project" value="InterPro"/>
</dbReference>
<protein>
    <recommendedName>
        <fullName evidence="10">RecBCD enzyme subunit RecC</fullName>
    </recommendedName>
    <alternativeName>
        <fullName evidence="10">Exonuclease V subunit RecC</fullName>
        <shortName evidence="10">ExoV subunit RecC</shortName>
    </alternativeName>
    <alternativeName>
        <fullName evidence="10">Helicase/nuclease RecBCD subunit RecC</fullName>
    </alternativeName>
</protein>
<reference evidence="14" key="1">
    <citation type="submission" date="2015-12" db="EMBL/GenBank/DDBJ databases">
        <authorList>
            <person name="Lodha T.D."/>
            <person name="Chintalapati S."/>
            <person name="Chintalapati V.R."/>
            <person name="Sravanthi T."/>
        </authorList>
    </citation>
    <scope>NUCLEOTIDE SEQUENCE [LARGE SCALE GENOMIC DNA]</scope>
    <source>
        <strain evidence="14">JC133</strain>
    </source>
</reference>
<keyword evidence="4 10" id="KW-0378">Hydrolase</keyword>